<evidence type="ECO:0000256" key="5">
    <source>
        <dbReference type="ARBA" id="ARBA00023792"/>
    </source>
</evidence>
<keyword evidence="11" id="KW-1185">Reference proteome</keyword>
<dbReference type="Proteomes" id="UP000740883">
    <property type="component" value="Unassembled WGS sequence"/>
</dbReference>
<feature type="domain" description="EF-hand" evidence="9">
    <location>
        <begin position="64"/>
        <end position="99"/>
    </location>
</feature>
<organism evidence="10 11">
    <name type="scientific">Nosema granulosis</name>
    <dbReference type="NCBI Taxonomy" id="83296"/>
    <lineage>
        <taxon>Eukaryota</taxon>
        <taxon>Fungi</taxon>
        <taxon>Fungi incertae sedis</taxon>
        <taxon>Microsporidia</taxon>
        <taxon>Nosematidae</taxon>
        <taxon>Nosema</taxon>
    </lineage>
</organism>
<dbReference type="Pfam" id="PF13405">
    <property type="entry name" value="EF-hand_6"/>
    <property type="match status" value="1"/>
</dbReference>
<dbReference type="GO" id="GO:0005509">
    <property type="term" value="F:calcium ion binding"/>
    <property type="evidence" value="ECO:0007669"/>
    <property type="project" value="InterPro"/>
</dbReference>
<dbReference type="PANTHER" id="PTHR45942">
    <property type="entry name" value="PROTEIN PHOSPATASE 3 REGULATORY SUBUNIT B ALPHA ISOFORM TYPE 1"/>
    <property type="match status" value="1"/>
</dbReference>
<comment type="subunit">
    <text evidence="5">Composed of a catalytic subunit (A) and a regulatory subunit (B).</text>
</comment>
<dbReference type="EMBL" id="SBJO01000149">
    <property type="protein sequence ID" value="KAF9762649.1"/>
    <property type="molecule type" value="Genomic_DNA"/>
</dbReference>
<evidence type="ECO:0000256" key="6">
    <source>
        <dbReference type="ARBA" id="ARBA00023832"/>
    </source>
</evidence>
<reference evidence="10 11" key="1">
    <citation type="journal article" date="2020" name="Genome Biol. Evol.">
        <title>Comparative genomics of strictly vertically transmitted, feminizing microsporidia endosymbionts of amphipod crustaceans.</title>
        <authorList>
            <person name="Cormier A."/>
            <person name="Chebbi M.A."/>
            <person name="Giraud I."/>
            <person name="Wattier R."/>
            <person name="Teixeira M."/>
            <person name="Gilbert C."/>
            <person name="Rigaud T."/>
            <person name="Cordaux R."/>
        </authorList>
    </citation>
    <scope>NUCLEOTIDE SEQUENCE [LARGE SCALE GENOMIC DNA]</scope>
    <source>
        <strain evidence="10 11">Ou3-Ou53</strain>
    </source>
</reference>
<dbReference type="AlphaFoldDB" id="A0A9P6GXP6"/>
<evidence type="ECO:0000313" key="11">
    <source>
        <dbReference type="Proteomes" id="UP000740883"/>
    </source>
</evidence>
<dbReference type="Gene3D" id="1.10.238.10">
    <property type="entry name" value="EF-hand"/>
    <property type="match status" value="1"/>
</dbReference>
<comment type="caution">
    <text evidence="10">The sequence shown here is derived from an EMBL/GenBank/DDBJ whole genome shotgun (WGS) entry which is preliminary data.</text>
</comment>
<evidence type="ECO:0000256" key="2">
    <source>
        <dbReference type="ARBA" id="ARBA00022737"/>
    </source>
</evidence>
<gene>
    <name evidence="10" type="primary">cnb-1</name>
    <name evidence="10" type="ORF">NGRA_1875</name>
</gene>
<evidence type="ECO:0000256" key="1">
    <source>
        <dbReference type="ARBA" id="ARBA00022723"/>
    </source>
</evidence>
<dbReference type="PROSITE" id="PS00018">
    <property type="entry name" value="EF_HAND_1"/>
    <property type="match status" value="1"/>
</dbReference>
<name>A0A9P6GXP6_9MICR</name>
<comment type="similarity">
    <text evidence="4">Belongs to the calcineurin regulatory subunit family.</text>
</comment>
<dbReference type="InterPro" id="IPR018247">
    <property type="entry name" value="EF_Hand_1_Ca_BS"/>
</dbReference>
<evidence type="ECO:0000256" key="4">
    <source>
        <dbReference type="ARBA" id="ARBA00023774"/>
    </source>
</evidence>
<accession>A0A9P6GXP6</accession>
<evidence type="ECO:0000313" key="10">
    <source>
        <dbReference type="EMBL" id="KAF9762649.1"/>
    </source>
</evidence>
<keyword evidence="1" id="KW-0479">Metal-binding</keyword>
<evidence type="ECO:0000256" key="7">
    <source>
        <dbReference type="ARBA" id="ARBA00031295"/>
    </source>
</evidence>
<dbReference type="InterPro" id="IPR011992">
    <property type="entry name" value="EF-hand-dom_pair"/>
</dbReference>
<keyword evidence="3" id="KW-0106">Calcium</keyword>
<evidence type="ECO:0000256" key="3">
    <source>
        <dbReference type="ARBA" id="ARBA00022837"/>
    </source>
</evidence>
<dbReference type="OrthoDB" id="191686at2759"/>
<keyword evidence="2" id="KW-0677">Repeat</keyword>
<evidence type="ECO:0000256" key="8">
    <source>
        <dbReference type="ARBA" id="ARBA00032848"/>
    </source>
</evidence>
<sequence length="145" mass="17055">MDFKDRIKVALRNRGELRDKDLLNIKAIKQNPIAERLIESYTKEGKIDFDVLYSDLHSFVNKKDLDLKLKFIFKVYDSDNDGFITKVDLFNVLKSYSDCKSEKILTDIISFTFGEAGLYSETIDYPKFKEIIMSKSRNMNKLLRY</sequence>
<protein>
    <recommendedName>
        <fullName evidence="6">Calcineurin subunit B</fullName>
    </recommendedName>
    <alternativeName>
        <fullName evidence="7">Calcineurin regulatory subunit</fullName>
    </alternativeName>
    <alternativeName>
        <fullName evidence="8">Protein phosphatase 2B regulatory subunit</fullName>
    </alternativeName>
</protein>
<dbReference type="InterPro" id="IPR002048">
    <property type="entry name" value="EF_hand_dom"/>
</dbReference>
<dbReference type="SUPFAM" id="SSF47473">
    <property type="entry name" value="EF-hand"/>
    <property type="match status" value="1"/>
</dbReference>
<dbReference type="PROSITE" id="PS50222">
    <property type="entry name" value="EF_HAND_2"/>
    <property type="match status" value="1"/>
</dbReference>
<proteinExistence type="inferred from homology"/>
<evidence type="ECO:0000259" key="9">
    <source>
        <dbReference type="PROSITE" id="PS50222"/>
    </source>
</evidence>